<evidence type="ECO:0000313" key="10">
    <source>
        <dbReference type="EMBL" id="SEM15112.1"/>
    </source>
</evidence>
<comment type="similarity">
    <text evidence="7">Belongs to the lyase 1 family. Argininosuccinate lyase subfamily.</text>
</comment>
<name>A0A1H7W0K3_9BACT</name>
<dbReference type="InterPro" id="IPR009049">
    <property type="entry name" value="Argininosuccinate_lyase"/>
</dbReference>
<dbReference type="Pfam" id="PF14698">
    <property type="entry name" value="ASL_C2"/>
    <property type="match status" value="1"/>
</dbReference>
<keyword evidence="11" id="KW-1185">Reference proteome</keyword>
<evidence type="ECO:0000256" key="2">
    <source>
        <dbReference type="ARBA" id="ARBA00004941"/>
    </source>
</evidence>
<protein>
    <recommendedName>
        <fullName evidence="3 7">Argininosuccinate lyase</fullName>
        <shortName evidence="7">ASAL</shortName>
        <ecNumber evidence="3 7">4.3.2.1</ecNumber>
    </recommendedName>
    <alternativeName>
        <fullName evidence="7">Arginosuccinase</fullName>
    </alternativeName>
</protein>
<dbReference type="AlphaFoldDB" id="A0A1H7W0K3"/>
<evidence type="ECO:0000256" key="5">
    <source>
        <dbReference type="ARBA" id="ARBA00022605"/>
    </source>
</evidence>
<evidence type="ECO:0000259" key="8">
    <source>
        <dbReference type="Pfam" id="PF00206"/>
    </source>
</evidence>
<dbReference type="FunFam" id="1.10.40.30:FF:000001">
    <property type="entry name" value="Argininosuccinate lyase"/>
    <property type="match status" value="1"/>
</dbReference>
<comment type="pathway">
    <text evidence="2 7">Amino-acid biosynthesis; L-arginine biosynthesis; L-arginine from L-ornithine and carbamoyl phosphate: step 3/3.</text>
</comment>
<accession>A0A1H7W0K3</accession>
<dbReference type="Gene3D" id="1.20.200.10">
    <property type="entry name" value="Fumarase/aspartase (Central domain)"/>
    <property type="match status" value="1"/>
</dbReference>
<keyword evidence="6 7" id="KW-0456">Lyase</keyword>
<dbReference type="GO" id="GO:0042450">
    <property type="term" value="P:L-arginine biosynthetic process via ornithine"/>
    <property type="evidence" value="ECO:0007669"/>
    <property type="project" value="UniProtKB-UniRule"/>
</dbReference>
<dbReference type="FunFam" id="1.10.275.10:FF:000002">
    <property type="entry name" value="Argininosuccinate lyase"/>
    <property type="match status" value="1"/>
</dbReference>
<dbReference type="FunFam" id="1.20.200.10:FF:000002">
    <property type="entry name" value="Argininosuccinate lyase"/>
    <property type="match status" value="1"/>
</dbReference>
<keyword evidence="7" id="KW-0963">Cytoplasm</keyword>
<dbReference type="PRINTS" id="PR00149">
    <property type="entry name" value="FUMRATELYASE"/>
</dbReference>
<dbReference type="NCBIfam" id="TIGR00838">
    <property type="entry name" value="argH"/>
    <property type="match status" value="1"/>
</dbReference>
<proteinExistence type="inferred from homology"/>
<dbReference type="InterPro" id="IPR008948">
    <property type="entry name" value="L-Aspartase-like"/>
</dbReference>
<comment type="catalytic activity">
    <reaction evidence="1 7">
        <text>2-(N(omega)-L-arginino)succinate = fumarate + L-arginine</text>
        <dbReference type="Rhea" id="RHEA:24020"/>
        <dbReference type="ChEBI" id="CHEBI:29806"/>
        <dbReference type="ChEBI" id="CHEBI:32682"/>
        <dbReference type="ChEBI" id="CHEBI:57472"/>
        <dbReference type="EC" id="4.3.2.1"/>
    </reaction>
</comment>
<dbReference type="EC" id="4.3.2.1" evidence="3 7"/>
<evidence type="ECO:0000256" key="1">
    <source>
        <dbReference type="ARBA" id="ARBA00000985"/>
    </source>
</evidence>
<dbReference type="PANTHER" id="PTHR43814">
    <property type="entry name" value="ARGININOSUCCINATE LYASE"/>
    <property type="match status" value="1"/>
</dbReference>
<organism evidence="10 11">
    <name type="scientific">Syntrophus gentianae</name>
    <dbReference type="NCBI Taxonomy" id="43775"/>
    <lineage>
        <taxon>Bacteria</taxon>
        <taxon>Pseudomonadati</taxon>
        <taxon>Thermodesulfobacteriota</taxon>
        <taxon>Syntrophia</taxon>
        <taxon>Syntrophales</taxon>
        <taxon>Syntrophaceae</taxon>
        <taxon>Syntrophus</taxon>
    </lineage>
</organism>
<evidence type="ECO:0000313" key="11">
    <source>
        <dbReference type="Proteomes" id="UP000198744"/>
    </source>
</evidence>
<dbReference type="PRINTS" id="PR00145">
    <property type="entry name" value="ARGSUCLYASE"/>
</dbReference>
<dbReference type="Proteomes" id="UP000198744">
    <property type="component" value="Unassembled WGS sequence"/>
</dbReference>
<gene>
    <name evidence="7" type="primary">argH</name>
    <name evidence="10" type="ORF">SAMN04489760_10597</name>
</gene>
<dbReference type="Pfam" id="PF00206">
    <property type="entry name" value="Lyase_1"/>
    <property type="match status" value="1"/>
</dbReference>
<dbReference type="PROSITE" id="PS00163">
    <property type="entry name" value="FUMARATE_LYASES"/>
    <property type="match status" value="1"/>
</dbReference>
<dbReference type="STRING" id="43775.SAMN04489760_10597"/>
<dbReference type="Gene3D" id="1.10.275.10">
    <property type="entry name" value="Fumarase/aspartase (N-terminal domain)"/>
    <property type="match status" value="1"/>
</dbReference>
<keyword evidence="5 7" id="KW-0028">Amino-acid biosynthesis</keyword>
<reference evidence="10 11" key="1">
    <citation type="submission" date="2016-10" db="EMBL/GenBank/DDBJ databases">
        <authorList>
            <person name="de Groot N.N."/>
        </authorList>
    </citation>
    <scope>NUCLEOTIDE SEQUENCE [LARGE SCALE GENOMIC DNA]</scope>
    <source>
        <strain evidence="10 11">DSM 8423</strain>
    </source>
</reference>
<dbReference type="InterPro" id="IPR022761">
    <property type="entry name" value="Fumarate_lyase_N"/>
</dbReference>
<dbReference type="Gene3D" id="1.10.40.30">
    <property type="entry name" value="Fumarase/aspartase (C-terminal domain)"/>
    <property type="match status" value="1"/>
</dbReference>
<dbReference type="UniPathway" id="UPA00068">
    <property type="reaction ID" value="UER00114"/>
</dbReference>
<dbReference type="InterPro" id="IPR000362">
    <property type="entry name" value="Fumarate_lyase_fam"/>
</dbReference>
<feature type="domain" description="Argininosuccinate lyase C-terminal" evidence="9">
    <location>
        <begin position="370"/>
        <end position="437"/>
    </location>
</feature>
<evidence type="ECO:0000256" key="7">
    <source>
        <dbReference type="HAMAP-Rule" id="MF_00006"/>
    </source>
</evidence>
<dbReference type="InterPro" id="IPR029419">
    <property type="entry name" value="Arg_succ_lyase_C"/>
</dbReference>
<dbReference type="SUPFAM" id="SSF48557">
    <property type="entry name" value="L-aspartase-like"/>
    <property type="match status" value="1"/>
</dbReference>
<dbReference type="RefSeq" id="WP_093882631.1">
    <property type="nucleotide sequence ID" value="NZ_FOBS01000005.1"/>
</dbReference>
<dbReference type="GO" id="GO:0005829">
    <property type="term" value="C:cytosol"/>
    <property type="evidence" value="ECO:0007669"/>
    <property type="project" value="TreeGrafter"/>
</dbReference>
<keyword evidence="4 7" id="KW-0055">Arginine biosynthesis</keyword>
<evidence type="ECO:0000256" key="3">
    <source>
        <dbReference type="ARBA" id="ARBA00012338"/>
    </source>
</evidence>
<evidence type="ECO:0000259" key="9">
    <source>
        <dbReference type="Pfam" id="PF14698"/>
    </source>
</evidence>
<comment type="subcellular location">
    <subcellularLocation>
        <location evidence="7">Cytoplasm</location>
    </subcellularLocation>
</comment>
<dbReference type="InterPro" id="IPR020557">
    <property type="entry name" value="Fumarate_lyase_CS"/>
</dbReference>
<dbReference type="HAMAP" id="MF_00006">
    <property type="entry name" value="Arg_succ_lyase"/>
    <property type="match status" value="1"/>
</dbReference>
<evidence type="ECO:0000256" key="6">
    <source>
        <dbReference type="ARBA" id="ARBA00023239"/>
    </source>
</evidence>
<dbReference type="InterPro" id="IPR024083">
    <property type="entry name" value="Fumarase/histidase_N"/>
</dbReference>
<dbReference type="GO" id="GO:0004056">
    <property type="term" value="F:argininosuccinate lyase activity"/>
    <property type="evidence" value="ECO:0007669"/>
    <property type="project" value="UniProtKB-UniRule"/>
</dbReference>
<dbReference type="CDD" id="cd01359">
    <property type="entry name" value="Argininosuccinate_lyase"/>
    <property type="match status" value="1"/>
</dbReference>
<dbReference type="OrthoDB" id="9769623at2"/>
<dbReference type="EMBL" id="FOBS01000005">
    <property type="protein sequence ID" value="SEM15112.1"/>
    <property type="molecule type" value="Genomic_DNA"/>
</dbReference>
<sequence length="471" mass="53075">MRNRGEQGKPWGGRFQEPTHELVEAFTASISFDRRLFRYDIEGSIAHAKMLARQGIISRGEARSIGKALQGILQDIERGAFEFSSKDEDIHMAIEKALIQRIGDAGAKLHTGRSRNDQVALDVRLYLRAEIQEILEEVLSLKAVFLELAREEAETILPGYTHLQKAQPVLLAHYLLAYREMLDRDESRLRDCYRRVNVLPLGAAALAGTSLPIDRAYVARLLKFPEISRNSMDTVSDRDFIAEFLFVASLIMMHLSRFCEDLILWSTGEFNFVEIADAFTTGSSIMPQKKNPDVAELIRGKTGRIYGNLVALLTLLKGLPMSYNRDLQEDKEPLFDTVDTVKASLKVLAEMSRHLKFHREKMEQEAQGGFSTATDLAEYLVMKGIPFREAHGIVGKLVRFCIESQKELASLSVTEFESFCPAIGEDVYDCLSLRNSVRSRKSYGGTAGEQVQEQIRQIEAQGRPHPGRETS</sequence>
<dbReference type="PANTHER" id="PTHR43814:SF1">
    <property type="entry name" value="ARGININOSUCCINATE LYASE"/>
    <property type="match status" value="1"/>
</dbReference>
<feature type="domain" description="Fumarate lyase N-terminal" evidence="8">
    <location>
        <begin position="13"/>
        <end position="307"/>
    </location>
</feature>
<evidence type="ECO:0000256" key="4">
    <source>
        <dbReference type="ARBA" id="ARBA00022571"/>
    </source>
</evidence>